<dbReference type="GO" id="GO:0005634">
    <property type="term" value="C:nucleus"/>
    <property type="evidence" value="ECO:0007669"/>
    <property type="project" value="TreeGrafter"/>
</dbReference>
<dbReference type="STRING" id="43335.A0A4U5QX69"/>
<dbReference type="PROSITE" id="PS00107">
    <property type="entry name" value="PROTEIN_KINASE_ATP"/>
    <property type="match status" value="1"/>
</dbReference>
<feature type="domain" description="Protein kinase" evidence="9">
    <location>
        <begin position="235"/>
        <end position="507"/>
    </location>
</feature>
<keyword evidence="6 7" id="KW-0067">ATP-binding</keyword>
<dbReference type="EC" id="2.7.11.1" evidence="1"/>
<dbReference type="Gene3D" id="3.30.200.20">
    <property type="entry name" value="Phosphorylase Kinase, domain 1"/>
    <property type="match status" value="1"/>
</dbReference>
<evidence type="ECO:0000256" key="6">
    <source>
        <dbReference type="ARBA" id="ARBA00022840"/>
    </source>
</evidence>
<sequence>MTTSFSMGISYLLHSHFPSSTSSSSSQPLSFHVKKNSNNNEMTGRRRVVSACMGQEDPKDIVFSKKRAVLFLGISVLPLLQLRARDKAMTTSFSMVISYLLHSHFPSSTSSSSSQPLSFHVKKNSNNNEMTGRRRVVSACMGQEDPKDIVFSKKRAVLFLGISVLPFLQLRARALEGLVTSGSSLGKGDHCTLALKIVQNSAMHSSKFFGGSSDSSSDSESPQQKTSDRRYKEDFEEIQCLGNGSYGKVTRCKHKLDLMEYAVKKIKIGYHDRDVILREASTHAKMHHKHIVRYHQAWTENLQPKSDDMRGSSSAGEDTAALFIQMECCPMTLHDLLSKETGLKGRFMMAKQIVEGVCFIHANEFVHRDLGTKNIFVGASQAQDEKEIKIGDFGIAVFCKKGEKVQVDAEGNKTYRAPEAEKGPIDAKADVYSLGIILFMLLHPTTSGTERKNSLDKLKRIEFPDAWKNESYRPLKSLLSDMLAENPDDRPSAEEVLPRVQDLSPLFEHDEAVQGKEEGTDGKVDKELETGEKVDNEERTEAVGEDSAEEEEEA</sequence>
<evidence type="ECO:0000256" key="4">
    <source>
        <dbReference type="ARBA" id="ARBA00022741"/>
    </source>
</evidence>
<feature type="region of interest" description="Disordered" evidence="8">
    <location>
        <begin position="19"/>
        <end position="41"/>
    </location>
</feature>
<dbReference type="InterPro" id="IPR017441">
    <property type="entry name" value="Protein_kinase_ATP_BS"/>
</dbReference>
<dbReference type="InterPro" id="IPR000719">
    <property type="entry name" value="Prot_kinase_dom"/>
</dbReference>
<keyword evidence="4 7" id="KW-0547">Nucleotide-binding</keyword>
<feature type="binding site" evidence="7">
    <location>
        <position position="265"/>
    </location>
    <ligand>
        <name>ATP</name>
        <dbReference type="ChEBI" id="CHEBI:30616"/>
    </ligand>
</feature>
<dbReference type="GO" id="GO:0005737">
    <property type="term" value="C:cytoplasm"/>
    <property type="evidence" value="ECO:0007669"/>
    <property type="project" value="TreeGrafter"/>
</dbReference>
<evidence type="ECO:0000256" key="3">
    <source>
        <dbReference type="ARBA" id="ARBA00022679"/>
    </source>
</evidence>
<name>A0A4U5QX69_POPAL</name>
<dbReference type="PANTHER" id="PTHR11042">
    <property type="entry name" value="EUKARYOTIC TRANSLATION INITIATION FACTOR 2-ALPHA KINASE EIF2-ALPHA KINASE -RELATED"/>
    <property type="match status" value="1"/>
</dbReference>
<dbReference type="EMBL" id="RCHU01000077">
    <property type="protein sequence ID" value="TKS15760.1"/>
    <property type="molecule type" value="Genomic_DNA"/>
</dbReference>
<dbReference type="GO" id="GO:0004694">
    <property type="term" value="F:eukaryotic translation initiation factor 2alpha kinase activity"/>
    <property type="evidence" value="ECO:0007669"/>
    <property type="project" value="TreeGrafter"/>
</dbReference>
<keyword evidence="3" id="KW-0808">Transferase</keyword>
<evidence type="ECO:0000256" key="5">
    <source>
        <dbReference type="ARBA" id="ARBA00022777"/>
    </source>
</evidence>
<dbReference type="AlphaFoldDB" id="A0A4U5QX69"/>
<proteinExistence type="predicted"/>
<dbReference type="GO" id="GO:0005524">
    <property type="term" value="F:ATP binding"/>
    <property type="evidence" value="ECO:0007669"/>
    <property type="project" value="UniProtKB-UniRule"/>
</dbReference>
<evidence type="ECO:0000313" key="10">
    <source>
        <dbReference type="EMBL" id="TKS15760.1"/>
    </source>
</evidence>
<keyword evidence="2" id="KW-0723">Serine/threonine-protein kinase</keyword>
<gene>
    <name evidence="10" type="ORF">D5086_0000030060</name>
</gene>
<protein>
    <recommendedName>
        <fullName evidence="1">non-specific serine/threonine protein kinase</fullName>
        <ecNumber evidence="1">2.7.11.1</ecNumber>
    </recommendedName>
</protein>
<keyword evidence="5 10" id="KW-0418">Kinase</keyword>
<dbReference type="SUPFAM" id="SSF56112">
    <property type="entry name" value="Protein kinase-like (PK-like)"/>
    <property type="match status" value="1"/>
</dbReference>
<dbReference type="Gene3D" id="1.10.510.10">
    <property type="entry name" value="Transferase(Phosphotransferase) domain 1"/>
    <property type="match status" value="1"/>
</dbReference>
<feature type="compositionally biased region" description="Low complexity" evidence="8">
    <location>
        <begin position="19"/>
        <end position="31"/>
    </location>
</feature>
<organism evidence="10">
    <name type="scientific">Populus alba</name>
    <name type="common">White poplar</name>
    <dbReference type="NCBI Taxonomy" id="43335"/>
    <lineage>
        <taxon>Eukaryota</taxon>
        <taxon>Viridiplantae</taxon>
        <taxon>Streptophyta</taxon>
        <taxon>Embryophyta</taxon>
        <taxon>Tracheophyta</taxon>
        <taxon>Spermatophyta</taxon>
        <taxon>Magnoliopsida</taxon>
        <taxon>eudicotyledons</taxon>
        <taxon>Gunneridae</taxon>
        <taxon>Pentapetalae</taxon>
        <taxon>rosids</taxon>
        <taxon>fabids</taxon>
        <taxon>Malpighiales</taxon>
        <taxon>Salicaceae</taxon>
        <taxon>Saliceae</taxon>
        <taxon>Populus</taxon>
    </lineage>
</organism>
<evidence type="ECO:0000256" key="1">
    <source>
        <dbReference type="ARBA" id="ARBA00012513"/>
    </source>
</evidence>
<feature type="compositionally biased region" description="Low complexity" evidence="8">
    <location>
        <begin position="208"/>
        <end position="221"/>
    </location>
</feature>
<accession>A0A4U5QX69</accession>
<feature type="compositionally biased region" description="Basic and acidic residues" evidence="8">
    <location>
        <begin position="507"/>
        <end position="542"/>
    </location>
</feature>
<feature type="compositionally biased region" description="Acidic residues" evidence="8">
    <location>
        <begin position="543"/>
        <end position="554"/>
    </location>
</feature>
<evidence type="ECO:0000256" key="7">
    <source>
        <dbReference type="PROSITE-ProRule" id="PRU10141"/>
    </source>
</evidence>
<evidence type="ECO:0000259" key="9">
    <source>
        <dbReference type="PROSITE" id="PS50011"/>
    </source>
</evidence>
<dbReference type="PANTHER" id="PTHR11042:SF160">
    <property type="entry name" value="EUKARYOTIC TRANSLATION INITIATION FACTOR 2-ALPHA KINASE 1"/>
    <property type="match status" value="1"/>
</dbReference>
<comment type="caution">
    <text evidence="10">The sequence shown here is derived from an EMBL/GenBank/DDBJ whole genome shotgun (WGS) entry which is preliminary data.</text>
</comment>
<dbReference type="InterPro" id="IPR011009">
    <property type="entry name" value="Kinase-like_dom_sf"/>
</dbReference>
<feature type="region of interest" description="Disordered" evidence="8">
    <location>
        <begin position="208"/>
        <end position="232"/>
    </location>
</feature>
<evidence type="ECO:0000256" key="8">
    <source>
        <dbReference type="SAM" id="MobiDB-lite"/>
    </source>
</evidence>
<evidence type="ECO:0000256" key="2">
    <source>
        <dbReference type="ARBA" id="ARBA00022527"/>
    </source>
</evidence>
<feature type="region of interest" description="Disordered" evidence="8">
    <location>
        <begin position="483"/>
        <end position="554"/>
    </location>
</feature>
<dbReference type="InterPro" id="IPR050339">
    <property type="entry name" value="CC_SR_Kinase"/>
</dbReference>
<dbReference type="Pfam" id="PF00069">
    <property type="entry name" value="Pkinase"/>
    <property type="match status" value="1"/>
</dbReference>
<feature type="compositionally biased region" description="Basic and acidic residues" evidence="8">
    <location>
        <begin position="487"/>
        <end position="497"/>
    </location>
</feature>
<dbReference type="PROSITE" id="PS50011">
    <property type="entry name" value="PROTEIN_KINASE_DOM"/>
    <property type="match status" value="1"/>
</dbReference>
<reference evidence="10" key="1">
    <citation type="submission" date="2018-10" db="EMBL/GenBank/DDBJ databases">
        <title>Population genomic analysis revealed the cold adaptation of white poplar.</title>
        <authorList>
            <person name="Liu Y.-J."/>
        </authorList>
    </citation>
    <scope>NUCLEOTIDE SEQUENCE [LARGE SCALE GENOMIC DNA]</scope>
    <source>
        <strain evidence="10">PAL-ZL1</strain>
    </source>
</reference>